<dbReference type="AlphaFoldDB" id="D6ST74"/>
<feature type="transmembrane region" description="Helical" evidence="8">
    <location>
        <begin position="149"/>
        <end position="168"/>
    </location>
</feature>
<dbReference type="InterPro" id="IPR003918">
    <property type="entry name" value="NADH_UbQ_OxRdtase"/>
</dbReference>
<dbReference type="Pfam" id="PF00361">
    <property type="entry name" value="Proton_antipo_M"/>
    <property type="match status" value="1"/>
</dbReference>
<comment type="caution">
    <text evidence="10">The sequence shown here is derived from an EMBL/GenBank/DDBJ whole genome shotgun (WGS) entry which is preliminary data.</text>
</comment>
<evidence type="ECO:0000256" key="7">
    <source>
        <dbReference type="RuleBase" id="RU000320"/>
    </source>
</evidence>
<feature type="transmembrane region" description="Helical" evidence="8">
    <location>
        <begin position="219"/>
        <end position="242"/>
    </location>
</feature>
<feature type="transmembrane region" description="Helical" evidence="8">
    <location>
        <begin position="6"/>
        <end position="25"/>
    </location>
</feature>
<keyword evidence="3" id="KW-1003">Cell membrane</keyword>
<dbReference type="OrthoDB" id="9805769at2"/>
<reference evidence="10" key="1">
    <citation type="submission" date="2010-05" db="EMBL/GenBank/DDBJ databases">
        <title>The draft genome of Desulfonatronospira thiodismutans ASO3-1.</title>
        <authorList>
            <consortium name="US DOE Joint Genome Institute (JGI-PGF)"/>
            <person name="Lucas S."/>
            <person name="Copeland A."/>
            <person name="Lapidus A."/>
            <person name="Cheng J.-F."/>
            <person name="Bruce D."/>
            <person name="Goodwin L."/>
            <person name="Pitluck S."/>
            <person name="Chertkov O."/>
            <person name="Brettin T."/>
            <person name="Detter J.C."/>
            <person name="Han C."/>
            <person name="Land M.L."/>
            <person name="Hauser L."/>
            <person name="Kyrpides N."/>
            <person name="Mikhailova N."/>
            <person name="Muyzer G."/>
            <person name="Woyke T."/>
        </authorList>
    </citation>
    <scope>NUCLEOTIDE SEQUENCE [LARGE SCALE GENOMIC DNA]</scope>
    <source>
        <strain evidence="10">ASO3-1</strain>
    </source>
</reference>
<evidence type="ECO:0000256" key="5">
    <source>
        <dbReference type="ARBA" id="ARBA00022989"/>
    </source>
</evidence>
<feature type="transmembrane region" description="Helical" evidence="8">
    <location>
        <begin position="465"/>
        <end position="484"/>
    </location>
</feature>
<keyword evidence="4 7" id="KW-0812">Transmembrane</keyword>
<name>D6ST74_9BACT</name>
<dbReference type="PRINTS" id="PR01437">
    <property type="entry name" value="NUOXDRDTASE4"/>
</dbReference>
<accession>D6ST74</accession>
<evidence type="ECO:0000256" key="6">
    <source>
        <dbReference type="ARBA" id="ARBA00023136"/>
    </source>
</evidence>
<dbReference type="Proteomes" id="UP000005496">
    <property type="component" value="Unassembled WGS sequence"/>
</dbReference>
<protein>
    <submittedName>
        <fullName evidence="10">NADH/Ubiquinone/plastoquinone (Complex I)</fullName>
    </submittedName>
</protein>
<feature type="domain" description="NADH:quinone oxidoreductase/Mrp antiporter transmembrane" evidence="9">
    <location>
        <begin position="144"/>
        <end position="427"/>
    </location>
</feature>
<organism evidence="10 11">
    <name type="scientific">Desulfonatronospira thiodismutans ASO3-1</name>
    <dbReference type="NCBI Taxonomy" id="555779"/>
    <lineage>
        <taxon>Bacteria</taxon>
        <taxon>Pseudomonadati</taxon>
        <taxon>Thermodesulfobacteriota</taxon>
        <taxon>Desulfovibrionia</taxon>
        <taxon>Desulfovibrionales</taxon>
        <taxon>Desulfonatronovibrionaceae</taxon>
        <taxon>Desulfonatronospira</taxon>
    </lineage>
</organism>
<keyword evidence="6 8" id="KW-0472">Membrane</keyword>
<feature type="transmembrane region" description="Helical" evidence="8">
    <location>
        <begin position="71"/>
        <end position="100"/>
    </location>
</feature>
<feature type="transmembrane region" description="Helical" evidence="8">
    <location>
        <begin position="32"/>
        <end position="51"/>
    </location>
</feature>
<evidence type="ECO:0000256" key="8">
    <source>
        <dbReference type="SAM" id="Phobius"/>
    </source>
</evidence>
<dbReference type="GO" id="GO:0005886">
    <property type="term" value="C:plasma membrane"/>
    <property type="evidence" value="ECO:0007669"/>
    <property type="project" value="UniProtKB-SubCell"/>
</dbReference>
<comment type="similarity">
    <text evidence="2">Belongs to the CPA3 antiporters (TC 2.A.63) subunit D family.</text>
</comment>
<dbReference type="eggNOG" id="COG1008">
    <property type="taxonomic scope" value="Bacteria"/>
</dbReference>
<feature type="transmembrane region" description="Helical" evidence="8">
    <location>
        <begin position="351"/>
        <end position="369"/>
    </location>
</feature>
<evidence type="ECO:0000256" key="1">
    <source>
        <dbReference type="ARBA" id="ARBA00004651"/>
    </source>
</evidence>
<evidence type="ECO:0000313" key="10">
    <source>
        <dbReference type="EMBL" id="EFI33890.1"/>
    </source>
</evidence>
<feature type="transmembrane region" description="Helical" evidence="8">
    <location>
        <begin position="175"/>
        <end position="199"/>
    </location>
</feature>
<dbReference type="InterPro" id="IPR001750">
    <property type="entry name" value="ND/Mrp_TM"/>
</dbReference>
<sequence length="503" mass="55645">MIPSILLQIIFVPALVALVILLFRFQLGMKAGWVAVAGLAYTTFLLLLAFFEVYKGTPITETYQILKSPEISITLVADGLSIAVAFICNLLCLALGTYSIKYIYHRIEVLYPDTIGNRGEISWYACFYYLFLFFPVGFMGVSFASDLVLMYFFLEVLTLFLFFLMAYFGYYERVWVAIICTVWGIFSALFFLAGVALIYSQTGSLQIEQIHTMSGDPLAFWAILLVLVGMIAKLAIVPLHVWMPWVHAEHPTCIAGLLAVYANIAAYIIVRMLVLPLWEDFQVFGPYIMVLAVITMIYGSLLTLAQRDMKRIPACSTISQSAYSMLGIGALTAASIEGGLFFFLSHIMGKTVFFSACGLVVYMTHIRNVKYLGGLGAKMPITALVFLSGGMMLAGIPPFSSFAAEVVMFAGIFERGDTFGLVIGIIGLLAILLSISYAVHFTRIIFFGPLPEKLANDDHIKDPPWVMLAPLIVIILFSAFLGLYPTLVMELFEPVISTAIANM</sequence>
<dbReference type="PANTHER" id="PTHR42703">
    <property type="entry name" value="NADH DEHYDROGENASE"/>
    <property type="match status" value="1"/>
</dbReference>
<evidence type="ECO:0000259" key="9">
    <source>
        <dbReference type="Pfam" id="PF00361"/>
    </source>
</evidence>
<evidence type="ECO:0000256" key="4">
    <source>
        <dbReference type="ARBA" id="ARBA00022692"/>
    </source>
</evidence>
<comment type="subcellular location">
    <subcellularLocation>
        <location evidence="1">Cell membrane</location>
        <topology evidence="1">Multi-pass membrane protein</topology>
    </subcellularLocation>
    <subcellularLocation>
        <location evidence="7">Membrane</location>
        <topology evidence="7">Multi-pass membrane protein</topology>
    </subcellularLocation>
</comment>
<gene>
    <name evidence="10" type="ORF">Dthio_PD1229</name>
</gene>
<dbReference type="EMBL" id="ACJN02000003">
    <property type="protein sequence ID" value="EFI33890.1"/>
    <property type="molecule type" value="Genomic_DNA"/>
</dbReference>
<evidence type="ECO:0000256" key="3">
    <source>
        <dbReference type="ARBA" id="ARBA00022475"/>
    </source>
</evidence>
<feature type="transmembrane region" description="Helical" evidence="8">
    <location>
        <begin position="284"/>
        <end position="304"/>
    </location>
</feature>
<proteinExistence type="inferred from homology"/>
<dbReference type="RefSeq" id="WP_008871239.1">
    <property type="nucleotide sequence ID" value="NZ_ACJN02000003.1"/>
</dbReference>
<dbReference type="PANTHER" id="PTHR42703:SF1">
    <property type="entry name" value="NA(+)_H(+) ANTIPORTER SUBUNIT D1"/>
    <property type="match status" value="1"/>
</dbReference>
<feature type="transmembrane region" description="Helical" evidence="8">
    <location>
        <begin position="325"/>
        <end position="345"/>
    </location>
</feature>
<keyword evidence="11" id="KW-1185">Reference proteome</keyword>
<dbReference type="GO" id="GO:0008137">
    <property type="term" value="F:NADH dehydrogenase (ubiquinone) activity"/>
    <property type="evidence" value="ECO:0007669"/>
    <property type="project" value="InterPro"/>
</dbReference>
<keyword evidence="5 8" id="KW-1133">Transmembrane helix</keyword>
<evidence type="ECO:0000313" key="11">
    <source>
        <dbReference type="Proteomes" id="UP000005496"/>
    </source>
</evidence>
<feature type="transmembrane region" description="Helical" evidence="8">
    <location>
        <begin position="419"/>
        <end position="445"/>
    </location>
</feature>
<evidence type="ECO:0000256" key="2">
    <source>
        <dbReference type="ARBA" id="ARBA00005346"/>
    </source>
</evidence>
<feature type="transmembrane region" description="Helical" evidence="8">
    <location>
        <begin position="121"/>
        <end position="143"/>
    </location>
</feature>
<dbReference type="InterPro" id="IPR050586">
    <property type="entry name" value="CPA3_Na-H_Antiporter_D"/>
</dbReference>
<feature type="transmembrane region" description="Helical" evidence="8">
    <location>
        <begin position="381"/>
        <end position="399"/>
    </location>
</feature>
<dbReference type="GO" id="GO:0042773">
    <property type="term" value="P:ATP synthesis coupled electron transport"/>
    <property type="evidence" value="ECO:0007669"/>
    <property type="project" value="InterPro"/>
</dbReference>
<feature type="transmembrane region" description="Helical" evidence="8">
    <location>
        <begin position="254"/>
        <end position="278"/>
    </location>
</feature>